<feature type="compositionally biased region" description="Polar residues" evidence="1">
    <location>
        <begin position="99"/>
        <end position="108"/>
    </location>
</feature>
<organism evidence="2 3">
    <name type="scientific">Trichogramma brassicae</name>
    <dbReference type="NCBI Taxonomy" id="86971"/>
    <lineage>
        <taxon>Eukaryota</taxon>
        <taxon>Metazoa</taxon>
        <taxon>Ecdysozoa</taxon>
        <taxon>Arthropoda</taxon>
        <taxon>Hexapoda</taxon>
        <taxon>Insecta</taxon>
        <taxon>Pterygota</taxon>
        <taxon>Neoptera</taxon>
        <taxon>Endopterygota</taxon>
        <taxon>Hymenoptera</taxon>
        <taxon>Apocrita</taxon>
        <taxon>Proctotrupomorpha</taxon>
        <taxon>Chalcidoidea</taxon>
        <taxon>Trichogrammatidae</taxon>
        <taxon>Trichogramma</taxon>
    </lineage>
</organism>
<feature type="compositionally biased region" description="Basic residues" evidence="1">
    <location>
        <begin position="600"/>
        <end position="627"/>
    </location>
</feature>
<gene>
    <name evidence="2" type="ORF">TBRA_LOCUS14356</name>
</gene>
<feature type="compositionally biased region" description="Low complexity" evidence="1">
    <location>
        <begin position="157"/>
        <end position="169"/>
    </location>
</feature>
<reference evidence="2 3" key="1">
    <citation type="submission" date="2020-02" db="EMBL/GenBank/DDBJ databases">
        <authorList>
            <person name="Ferguson B K."/>
        </authorList>
    </citation>
    <scope>NUCLEOTIDE SEQUENCE [LARGE SCALE GENOMIC DNA]</scope>
</reference>
<evidence type="ECO:0000313" key="3">
    <source>
        <dbReference type="Proteomes" id="UP000479190"/>
    </source>
</evidence>
<dbReference type="OrthoDB" id="6784122at2759"/>
<feature type="compositionally biased region" description="Low complexity" evidence="1">
    <location>
        <begin position="178"/>
        <end position="190"/>
    </location>
</feature>
<dbReference type="Proteomes" id="UP000479190">
    <property type="component" value="Unassembled WGS sequence"/>
</dbReference>
<protein>
    <submittedName>
        <fullName evidence="2">Uncharacterized protein</fullName>
    </submittedName>
</protein>
<evidence type="ECO:0000256" key="1">
    <source>
        <dbReference type="SAM" id="MobiDB-lite"/>
    </source>
</evidence>
<proteinExistence type="predicted"/>
<accession>A0A6H5IYB2</accession>
<keyword evidence="3" id="KW-1185">Reference proteome</keyword>
<feature type="region of interest" description="Disordered" evidence="1">
    <location>
        <begin position="573"/>
        <end position="636"/>
    </location>
</feature>
<sequence>MDPMNEWQSPPPSVMGETAAVASSPASAATAADVTTGGSAYVKRRRRLANGKIVQRTRNSKKCLGQPRRNPLRSVAAARKESLANNPANKRMTRKRLLNNGTAASSTAAPVKRRKRRRRSDATTAVSRDSCSENDVDDDDEDERRSTDVNNAKSYCESNNEQQHNSSSSGAIQGLLESSTSTSSIGTRSSFNIGATLDAPTGEDEVEWKEWPTHGMHERPVYHPQFGLATEHNGRYFVNRPDDKGYDEVKIDDVAKPVPKFVSSSSVSAAASRRQVATAASAKSSVAATVATVTATIATTSRRQRAADGTVTTRPAQAIAYVAPSQHQQQQQQQTPQLLQLQQQQKKQPIVLSSLDRSKVMAYLAHRAQQFGEAQHQLLQSYNLSQQRKLELLQQRLNSRPRLLQVQLSKNKNVAAVLQAATATNTTAKQQQQQPTTAATVAAAATGANTATGKAIPAAGRIITQDMLRSWREANQQKIQQQKQHQTPGKILLMPSRPLQQQQQQQQQTSTNSNAAIGAPLTMPFCGVPALNGNGKDYTTLFTLFFANCIVKFTTIFAGKVFFVRAPDLAKKLKSSEKPFTVTSTSSSPSSSSTPTPMSHQHHHHHHHHQQQQQHPHNHHNHHHQHHPMATSATTTTTKRVAMPWVPDMNLLVRNNPVAAVPKQQQQTFRTISPSEATILMPKSCHNTNGAVSNNFAYSQPYYVLDLSKKESTTTTTTTTTHSSGNSNDNSSTSVRFFLRSRL</sequence>
<feature type="compositionally biased region" description="Low complexity" evidence="1">
    <location>
        <begin position="18"/>
        <end position="40"/>
    </location>
</feature>
<evidence type="ECO:0000313" key="2">
    <source>
        <dbReference type="EMBL" id="CAB0042752.1"/>
    </source>
</evidence>
<name>A0A6H5IYB2_9HYME</name>
<feature type="compositionally biased region" description="Acidic residues" evidence="1">
    <location>
        <begin position="132"/>
        <end position="142"/>
    </location>
</feature>
<feature type="compositionally biased region" description="Low complexity" evidence="1">
    <location>
        <begin position="583"/>
        <end position="599"/>
    </location>
</feature>
<dbReference type="AlphaFoldDB" id="A0A6H5IYB2"/>
<dbReference type="EMBL" id="CADCXV010001216">
    <property type="protein sequence ID" value="CAB0042752.1"/>
    <property type="molecule type" value="Genomic_DNA"/>
</dbReference>
<feature type="region of interest" description="Disordered" evidence="1">
    <location>
        <begin position="1"/>
        <end position="203"/>
    </location>
</feature>